<dbReference type="Proteomes" id="UP001054889">
    <property type="component" value="Unassembled WGS sequence"/>
</dbReference>
<feature type="compositionally biased region" description="Basic residues" evidence="2">
    <location>
        <begin position="313"/>
        <end position="322"/>
    </location>
</feature>
<evidence type="ECO:0000313" key="4">
    <source>
        <dbReference type="EMBL" id="GJN22710.1"/>
    </source>
</evidence>
<sequence>MFVGRAERERFALERLQVQAASVSHQHRSEKSPHQRALTTSNSSSSERHLERDQQQRGLDPKDYYYLRQDRKRSRRDGSECTRKWQREGDEQQEKMDREKELEAIQEQYLGSKKPKKNVIKPSGRSRFSFDWESTDDTTSYALYRSSPHGAGLLFGRGFLAGIDRREQKKAAAEAHEEARAERRRKDLPLPAEDDVTNKKKKKAGASAFSTSCALDMRVERRWSEKTLEEMTERDWRVFRDHFEISYSNHHNGGGGGGGSVVPKPMRNWAESNLAPDLLRAGYRDPSPIHVQRHHASPRGARREEVPPQPGRRDHRHRRNGH</sequence>
<evidence type="ECO:0000259" key="3">
    <source>
        <dbReference type="Pfam" id="PF25430"/>
    </source>
</evidence>
<feature type="region of interest" description="Disordered" evidence="2">
    <location>
        <begin position="170"/>
        <end position="208"/>
    </location>
</feature>
<proteinExistence type="predicted"/>
<feature type="compositionally biased region" description="Basic and acidic residues" evidence="2">
    <location>
        <begin position="76"/>
        <end position="103"/>
    </location>
</feature>
<dbReference type="EMBL" id="BQKI01000076">
    <property type="protein sequence ID" value="GJN22710.1"/>
    <property type="molecule type" value="Genomic_DNA"/>
</dbReference>
<feature type="compositionally biased region" description="Basic and acidic residues" evidence="2">
    <location>
        <begin position="170"/>
        <end position="188"/>
    </location>
</feature>
<feature type="region of interest" description="Disordered" evidence="2">
    <location>
        <begin position="19"/>
        <end position="132"/>
    </location>
</feature>
<dbReference type="Pfam" id="PF25430">
    <property type="entry name" value="DDX23"/>
    <property type="match status" value="1"/>
</dbReference>
<accession>A0AAV5EJT3</accession>
<keyword evidence="5" id="KW-1185">Reference proteome</keyword>
<protein>
    <recommendedName>
        <fullName evidence="3">PRP28/DDX23-like helical domain-containing protein</fullName>
    </recommendedName>
</protein>
<comment type="catalytic activity">
    <reaction evidence="1">
        <text>ATP + H2O = ADP + phosphate + H(+)</text>
        <dbReference type="Rhea" id="RHEA:13065"/>
        <dbReference type="ChEBI" id="CHEBI:15377"/>
        <dbReference type="ChEBI" id="CHEBI:15378"/>
        <dbReference type="ChEBI" id="CHEBI:30616"/>
        <dbReference type="ChEBI" id="CHEBI:43474"/>
        <dbReference type="ChEBI" id="CHEBI:456216"/>
        <dbReference type="EC" id="3.6.4.13"/>
    </reaction>
</comment>
<comment type="caution">
    <text evidence="4">The sequence shown here is derived from an EMBL/GenBank/DDBJ whole genome shotgun (WGS) entry which is preliminary data.</text>
</comment>
<dbReference type="GO" id="GO:0003724">
    <property type="term" value="F:RNA helicase activity"/>
    <property type="evidence" value="ECO:0007669"/>
    <property type="project" value="UniProtKB-EC"/>
</dbReference>
<feature type="compositionally biased region" description="Basic and acidic residues" evidence="2">
    <location>
        <begin position="46"/>
        <end position="69"/>
    </location>
</feature>
<gene>
    <name evidence="4" type="primary">gb10305</name>
    <name evidence="4" type="ORF">PR202_gb10305</name>
</gene>
<feature type="domain" description="PRP28/DDX23-like helical" evidence="3">
    <location>
        <begin position="128"/>
        <end position="204"/>
    </location>
</feature>
<evidence type="ECO:0000256" key="2">
    <source>
        <dbReference type="SAM" id="MobiDB-lite"/>
    </source>
</evidence>
<evidence type="ECO:0000256" key="1">
    <source>
        <dbReference type="ARBA" id="ARBA00047984"/>
    </source>
</evidence>
<reference evidence="4" key="2">
    <citation type="submission" date="2021-12" db="EMBL/GenBank/DDBJ databases">
        <title>Resequencing data analysis of finger millet.</title>
        <authorList>
            <person name="Hatakeyama M."/>
            <person name="Aluri S."/>
            <person name="Balachadran M.T."/>
            <person name="Sivarajan S.R."/>
            <person name="Poveda L."/>
            <person name="Shimizu-Inatsugi R."/>
            <person name="Schlapbach R."/>
            <person name="Sreeman S.M."/>
            <person name="Shimizu K.K."/>
        </authorList>
    </citation>
    <scope>NUCLEOTIDE SEQUENCE</scope>
</reference>
<dbReference type="AlphaFoldDB" id="A0AAV5EJT3"/>
<evidence type="ECO:0000313" key="5">
    <source>
        <dbReference type="Proteomes" id="UP001054889"/>
    </source>
</evidence>
<name>A0AAV5EJT3_ELECO</name>
<dbReference type="InterPro" id="IPR057479">
    <property type="entry name" value="PRP28/DDX23-like_helical"/>
</dbReference>
<organism evidence="4 5">
    <name type="scientific">Eleusine coracana subsp. coracana</name>
    <dbReference type="NCBI Taxonomy" id="191504"/>
    <lineage>
        <taxon>Eukaryota</taxon>
        <taxon>Viridiplantae</taxon>
        <taxon>Streptophyta</taxon>
        <taxon>Embryophyta</taxon>
        <taxon>Tracheophyta</taxon>
        <taxon>Spermatophyta</taxon>
        <taxon>Magnoliopsida</taxon>
        <taxon>Liliopsida</taxon>
        <taxon>Poales</taxon>
        <taxon>Poaceae</taxon>
        <taxon>PACMAD clade</taxon>
        <taxon>Chloridoideae</taxon>
        <taxon>Cynodonteae</taxon>
        <taxon>Eleusininae</taxon>
        <taxon>Eleusine</taxon>
    </lineage>
</organism>
<reference evidence="4" key="1">
    <citation type="journal article" date="2018" name="DNA Res.">
        <title>Multiple hybrid de novo genome assembly of finger millet, an orphan allotetraploid crop.</title>
        <authorList>
            <person name="Hatakeyama M."/>
            <person name="Aluri S."/>
            <person name="Balachadran M.T."/>
            <person name="Sivarajan S.R."/>
            <person name="Patrignani A."/>
            <person name="Gruter S."/>
            <person name="Poveda L."/>
            <person name="Shimizu-Inatsugi R."/>
            <person name="Baeten J."/>
            <person name="Francoijs K.J."/>
            <person name="Nataraja K.N."/>
            <person name="Reddy Y.A.N."/>
            <person name="Phadnis S."/>
            <person name="Ravikumar R.L."/>
            <person name="Schlapbach R."/>
            <person name="Sreeman S.M."/>
            <person name="Shimizu K.K."/>
        </authorList>
    </citation>
    <scope>NUCLEOTIDE SEQUENCE</scope>
</reference>
<feature type="region of interest" description="Disordered" evidence="2">
    <location>
        <begin position="247"/>
        <end position="322"/>
    </location>
</feature>